<reference evidence="2" key="1">
    <citation type="submission" date="2020-09" db="EMBL/GenBank/DDBJ databases">
        <title>A novel bacterium of genus Hazenella, isolated from South China Sea.</title>
        <authorList>
            <person name="Huang H."/>
            <person name="Mo K."/>
            <person name="Hu Y."/>
        </authorList>
    </citation>
    <scope>NUCLEOTIDE SEQUENCE</scope>
    <source>
        <strain evidence="2">IB182357</strain>
    </source>
</reference>
<organism evidence="2 3">
    <name type="scientific">Polycladospora coralii</name>
    <dbReference type="NCBI Taxonomy" id="2771432"/>
    <lineage>
        <taxon>Bacteria</taxon>
        <taxon>Bacillati</taxon>
        <taxon>Bacillota</taxon>
        <taxon>Bacilli</taxon>
        <taxon>Bacillales</taxon>
        <taxon>Thermoactinomycetaceae</taxon>
        <taxon>Polycladospora</taxon>
    </lineage>
</organism>
<dbReference type="RefSeq" id="WP_191140131.1">
    <property type="nucleotide sequence ID" value="NZ_JACXAG020000002.1"/>
</dbReference>
<sequence length="135" mass="15533">MNKMKKGLKLLGLVLFSFFFFLAGVFHFIEVQGFANMIPDFIPFRVELVYMTGIIEFILAVFLLIPKTRETTGMITAIYLILIFPANIYAAVKGIPAPGQEEANQTLLWVRLLFQPLMIWWVWAVSKSEQKDRTV</sequence>
<protein>
    <submittedName>
        <fullName evidence="2">DoxX family protein</fullName>
    </submittedName>
</protein>
<dbReference type="EMBL" id="JACXAH010000003">
    <property type="protein sequence ID" value="MBD1371434.1"/>
    <property type="molecule type" value="Genomic_DNA"/>
</dbReference>
<evidence type="ECO:0000256" key="1">
    <source>
        <dbReference type="SAM" id="Phobius"/>
    </source>
</evidence>
<keyword evidence="1" id="KW-0472">Membrane</keyword>
<feature type="transmembrane region" description="Helical" evidence="1">
    <location>
        <begin position="77"/>
        <end position="95"/>
    </location>
</feature>
<comment type="caution">
    <text evidence="2">The sequence shown here is derived from an EMBL/GenBank/DDBJ whole genome shotgun (WGS) entry which is preliminary data.</text>
</comment>
<keyword evidence="3" id="KW-1185">Reference proteome</keyword>
<proteinExistence type="predicted"/>
<dbReference type="PANTHER" id="PTHR36974:SF1">
    <property type="entry name" value="DOXX FAMILY MEMBRANE PROTEIN"/>
    <property type="match status" value="1"/>
</dbReference>
<gene>
    <name evidence="2" type="ORF">IC620_03575</name>
</gene>
<dbReference type="AlphaFoldDB" id="A0A926N542"/>
<keyword evidence="1" id="KW-0812">Transmembrane</keyword>
<accession>A0A926N542</accession>
<feature type="transmembrane region" description="Helical" evidence="1">
    <location>
        <begin position="107"/>
        <end position="125"/>
    </location>
</feature>
<feature type="transmembrane region" description="Helical" evidence="1">
    <location>
        <begin position="44"/>
        <end position="65"/>
    </location>
</feature>
<evidence type="ECO:0000313" key="2">
    <source>
        <dbReference type="EMBL" id="MBD1371434.1"/>
    </source>
</evidence>
<keyword evidence="1" id="KW-1133">Transmembrane helix</keyword>
<evidence type="ECO:0000313" key="3">
    <source>
        <dbReference type="Proteomes" id="UP000661691"/>
    </source>
</evidence>
<dbReference type="PANTHER" id="PTHR36974">
    <property type="entry name" value="MEMBRANE PROTEIN-RELATED"/>
    <property type="match status" value="1"/>
</dbReference>
<name>A0A926N542_9BACL</name>
<dbReference type="Proteomes" id="UP000661691">
    <property type="component" value="Unassembled WGS sequence"/>
</dbReference>